<comment type="cofactor">
    <cofactor evidence="1">
        <name>Mg(2+)</name>
        <dbReference type="ChEBI" id="CHEBI:18420"/>
    </cofactor>
</comment>
<dbReference type="AlphaFoldDB" id="A0A0J6FP45"/>
<evidence type="ECO:0000256" key="8">
    <source>
        <dbReference type="ARBA" id="ARBA00022741"/>
    </source>
</evidence>
<evidence type="ECO:0000256" key="5">
    <source>
        <dbReference type="ARBA" id="ARBA00022533"/>
    </source>
</evidence>
<dbReference type="FunFam" id="3.40.50.2020:FF:000049">
    <property type="entry name" value="Putative uracil phosphoribosyltransferase urg2"/>
    <property type="match status" value="1"/>
</dbReference>
<sequence>MSASLPSNIRVSRHPCLRAKLSQLRSTKTTARETNFLVREISTILGCEALANSLEATADGTETTPLGYNYAAEIIHPSKIALIPILRSGLGMLQAIQDLLPHPVPIHHLGLFREPITLHPVEYYNNLPFHRTTSGADTSESAADLAILLDPVVATGGTAAAAIQTLREWGVKKVILLSVLGSHDGLVRAANEWRDGVEVWVGGVDQEVDGKGMIVPGLGDIGDRLFLAQGK</sequence>
<dbReference type="Gene3D" id="3.40.50.2020">
    <property type="match status" value="1"/>
</dbReference>
<gene>
    <name evidence="11" type="ORF">CPAG_08442</name>
</gene>
<evidence type="ECO:0000256" key="9">
    <source>
        <dbReference type="ARBA" id="ARBA00023134"/>
    </source>
</evidence>
<keyword evidence="8" id="KW-0547">Nucleotide-binding</keyword>
<dbReference type="GO" id="GO:0005525">
    <property type="term" value="F:GTP binding"/>
    <property type="evidence" value="ECO:0007669"/>
    <property type="project" value="UniProtKB-KW"/>
</dbReference>
<dbReference type="Proteomes" id="UP000054567">
    <property type="component" value="Unassembled WGS sequence"/>
</dbReference>
<keyword evidence="7 11" id="KW-0808">Transferase</keyword>
<dbReference type="Pfam" id="PF14681">
    <property type="entry name" value="UPRTase"/>
    <property type="match status" value="1"/>
</dbReference>
<comment type="pathway">
    <text evidence="2">Pyrimidine metabolism; UMP biosynthesis via salvage pathway; UMP from uracil: step 1/1.</text>
</comment>
<dbReference type="GO" id="GO:0004845">
    <property type="term" value="F:uracil phosphoribosyltransferase activity"/>
    <property type="evidence" value="ECO:0007669"/>
    <property type="project" value="UniProtKB-EC"/>
</dbReference>
<evidence type="ECO:0000256" key="1">
    <source>
        <dbReference type="ARBA" id="ARBA00001946"/>
    </source>
</evidence>
<dbReference type="EMBL" id="DS268113">
    <property type="protein sequence ID" value="KMM72143.1"/>
    <property type="molecule type" value="Genomic_DNA"/>
</dbReference>
<keyword evidence="6 11" id="KW-0328">Glycosyltransferase</keyword>
<proteinExistence type="inferred from homology"/>
<dbReference type="EC" id="2.4.2.9" evidence="4"/>
<dbReference type="SUPFAM" id="SSF53271">
    <property type="entry name" value="PRTase-like"/>
    <property type="match status" value="1"/>
</dbReference>
<organism evidence="11 12">
    <name type="scientific">Coccidioides posadasii RMSCC 3488</name>
    <dbReference type="NCBI Taxonomy" id="454284"/>
    <lineage>
        <taxon>Eukaryota</taxon>
        <taxon>Fungi</taxon>
        <taxon>Dikarya</taxon>
        <taxon>Ascomycota</taxon>
        <taxon>Pezizomycotina</taxon>
        <taxon>Eurotiomycetes</taxon>
        <taxon>Eurotiomycetidae</taxon>
        <taxon>Onygenales</taxon>
        <taxon>Onygenaceae</taxon>
        <taxon>Coccidioides</taxon>
    </lineage>
</organism>
<evidence type="ECO:0000259" key="10">
    <source>
        <dbReference type="Pfam" id="PF14681"/>
    </source>
</evidence>
<evidence type="ECO:0000313" key="11">
    <source>
        <dbReference type="EMBL" id="KMM72143.1"/>
    </source>
</evidence>
<keyword evidence="9" id="KW-0342">GTP-binding</keyword>
<evidence type="ECO:0000256" key="3">
    <source>
        <dbReference type="ARBA" id="ARBA00009516"/>
    </source>
</evidence>
<comment type="similarity">
    <text evidence="3">Belongs to the UPRTase family.</text>
</comment>
<dbReference type="InterPro" id="IPR029057">
    <property type="entry name" value="PRTase-like"/>
</dbReference>
<dbReference type="PANTHER" id="PTHR32315">
    <property type="entry name" value="ADENINE PHOSPHORIBOSYLTRANSFERASE"/>
    <property type="match status" value="1"/>
</dbReference>
<accession>A0A0J6FP45</accession>
<dbReference type="OrthoDB" id="10257085at2759"/>
<protein>
    <recommendedName>
        <fullName evidence="4">uracil phosphoribosyltransferase</fullName>
        <ecNumber evidence="4">2.4.2.9</ecNumber>
    </recommendedName>
</protein>
<dbReference type="InterPro" id="IPR050054">
    <property type="entry name" value="UPRTase/APRTase"/>
</dbReference>
<name>A0A0J6FP45_COCPO</name>
<reference evidence="11 12" key="1">
    <citation type="submission" date="2007-06" db="EMBL/GenBank/DDBJ databases">
        <title>The Genome Sequence of Coccidioides posadasii RMSCC_3488.</title>
        <authorList>
            <consortium name="Coccidioides Genome Resources Consortium"/>
            <consortium name="The Broad Institute Genome Sequencing Platform"/>
            <person name="Henn M.R."/>
            <person name="Sykes S."/>
            <person name="Young S."/>
            <person name="Jaffe D."/>
            <person name="Berlin A."/>
            <person name="Alvarez P."/>
            <person name="Butler J."/>
            <person name="Gnerre S."/>
            <person name="Grabherr M."/>
            <person name="Mauceli E."/>
            <person name="Brockman W."/>
            <person name="Kodira C."/>
            <person name="Alvarado L."/>
            <person name="Zeng Q."/>
            <person name="Crawford M."/>
            <person name="Antoine C."/>
            <person name="Devon K."/>
            <person name="Galgiani J."/>
            <person name="Orsborn K."/>
            <person name="Lewis M.L."/>
            <person name="Nusbaum C."/>
            <person name="Galagan J."/>
            <person name="Birren B."/>
        </authorList>
    </citation>
    <scope>NUCLEOTIDE SEQUENCE [LARGE SCALE GENOMIC DNA]</scope>
    <source>
        <strain evidence="11 12">RMSCC 3488</strain>
    </source>
</reference>
<feature type="domain" description="Phosphoribosyltransferase" evidence="10">
    <location>
        <begin position="11"/>
        <end position="227"/>
    </location>
</feature>
<dbReference type="VEuPathDB" id="FungiDB:CPAG_08442"/>
<evidence type="ECO:0000256" key="2">
    <source>
        <dbReference type="ARBA" id="ARBA00005180"/>
    </source>
</evidence>
<reference evidence="12" key="3">
    <citation type="journal article" date="2010" name="Genome Res.">
        <title>Population genomic sequencing of Coccidioides fungi reveals recent hybridization and transposon control.</title>
        <authorList>
            <person name="Neafsey D.E."/>
            <person name="Barker B.M."/>
            <person name="Sharpton T.J."/>
            <person name="Stajich J.E."/>
            <person name="Park D.J."/>
            <person name="Whiston E."/>
            <person name="Hung C.-Y."/>
            <person name="McMahan C."/>
            <person name="White J."/>
            <person name="Sykes S."/>
            <person name="Heiman D."/>
            <person name="Young S."/>
            <person name="Zeng Q."/>
            <person name="Abouelleil A."/>
            <person name="Aftuck L."/>
            <person name="Bessette D."/>
            <person name="Brown A."/>
            <person name="FitzGerald M."/>
            <person name="Lui A."/>
            <person name="Macdonald J.P."/>
            <person name="Priest M."/>
            <person name="Orbach M.J."/>
            <person name="Galgiani J.N."/>
            <person name="Kirkland T.N."/>
            <person name="Cole G.T."/>
            <person name="Birren B.W."/>
            <person name="Henn M.R."/>
            <person name="Taylor J.W."/>
            <person name="Rounsley S.D."/>
        </authorList>
    </citation>
    <scope>NUCLEOTIDE SEQUENCE [LARGE SCALE GENOMIC DNA]</scope>
    <source>
        <strain evidence="12">RMSCC 3488</strain>
    </source>
</reference>
<keyword evidence="5" id="KW-0021">Allosteric enzyme</keyword>
<reference evidence="12" key="2">
    <citation type="journal article" date="2009" name="Genome Res.">
        <title>Comparative genomic analyses of the human fungal pathogens Coccidioides and their relatives.</title>
        <authorList>
            <person name="Sharpton T.J."/>
            <person name="Stajich J.E."/>
            <person name="Rounsley S.D."/>
            <person name="Gardner M.J."/>
            <person name="Wortman J.R."/>
            <person name="Jordar V.S."/>
            <person name="Maiti R."/>
            <person name="Kodira C.D."/>
            <person name="Neafsey D.E."/>
            <person name="Zeng Q."/>
            <person name="Hung C.-Y."/>
            <person name="McMahan C."/>
            <person name="Muszewska A."/>
            <person name="Grynberg M."/>
            <person name="Mandel M.A."/>
            <person name="Kellner E.M."/>
            <person name="Barker B.M."/>
            <person name="Galgiani J.N."/>
            <person name="Orbach M.J."/>
            <person name="Kirkland T.N."/>
            <person name="Cole G.T."/>
            <person name="Henn M.R."/>
            <person name="Birren B.W."/>
            <person name="Taylor J.W."/>
        </authorList>
    </citation>
    <scope>NUCLEOTIDE SEQUENCE [LARGE SCALE GENOMIC DNA]</scope>
    <source>
        <strain evidence="12">RMSCC 3488</strain>
    </source>
</reference>
<dbReference type="InterPro" id="IPR000836">
    <property type="entry name" value="PRTase_dom"/>
</dbReference>
<evidence type="ECO:0000256" key="7">
    <source>
        <dbReference type="ARBA" id="ARBA00022679"/>
    </source>
</evidence>
<evidence type="ECO:0000256" key="6">
    <source>
        <dbReference type="ARBA" id="ARBA00022676"/>
    </source>
</evidence>
<evidence type="ECO:0000313" key="12">
    <source>
        <dbReference type="Proteomes" id="UP000054567"/>
    </source>
</evidence>
<evidence type="ECO:0000256" key="4">
    <source>
        <dbReference type="ARBA" id="ARBA00011894"/>
    </source>
</evidence>
<dbReference type="PANTHER" id="PTHR32315:SF4">
    <property type="entry name" value="URACIL PHOSPHORIBOSYLTRANSFERASE, CHLOROPLASTIC"/>
    <property type="match status" value="1"/>
</dbReference>
<dbReference type="NCBIfam" id="NF001097">
    <property type="entry name" value="PRK00129.1"/>
    <property type="match status" value="1"/>
</dbReference>